<protein>
    <submittedName>
        <fullName evidence="2">Uncharacterized protein</fullName>
    </submittedName>
</protein>
<dbReference type="VEuPathDB" id="TriTrypDB:TEOVI_000116500"/>
<organism evidence="2 3">
    <name type="scientific">Trypanosoma equiperdum</name>
    <dbReference type="NCBI Taxonomy" id="5694"/>
    <lineage>
        <taxon>Eukaryota</taxon>
        <taxon>Discoba</taxon>
        <taxon>Euglenozoa</taxon>
        <taxon>Kinetoplastea</taxon>
        <taxon>Metakinetoplastina</taxon>
        <taxon>Trypanosomatida</taxon>
        <taxon>Trypanosomatidae</taxon>
        <taxon>Trypanosoma</taxon>
    </lineage>
</organism>
<keyword evidence="3" id="KW-1185">Reference proteome</keyword>
<gene>
    <name evidence="2" type="ORF">TEOVI_000116500</name>
</gene>
<dbReference type="RefSeq" id="XP_067080546.1">
    <property type="nucleotide sequence ID" value="XM_067224445.1"/>
</dbReference>
<dbReference type="GeneID" id="92375105"/>
<proteinExistence type="predicted"/>
<dbReference type="AlphaFoldDB" id="A0A1G4IC86"/>
<name>A0A1G4IC86_TRYEQ</name>
<evidence type="ECO:0000313" key="3">
    <source>
        <dbReference type="Proteomes" id="UP000195570"/>
    </source>
</evidence>
<dbReference type="Proteomes" id="UP000195570">
    <property type="component" value="Unassembled WGS sequence"/>
</dbReference>
<accession>A0A1G4IC86</accession>
<dbReference type="EMBL" id="CZPT02001255">
    <property type="protein sequence ID" value="SCU69599.1"/>
    <property type="molecule type" value="Genomic_DNA"/>
</dbReference>
<comment type="caution">
    <text evidence="2">The sequence shown here is derived from an EMBL/GenBank/DDBJ whole genome shotgun (WGS) entry which is preliminary data.</text>
</comment>
<evidence type="ECO:0000313" key="2">
    <source>
        <dbReference type="EMBL" id="SCU69599.1"/>
    </source>
</evidence>
<sequence length="355" mass="37701">MGDCDRLKCLIGELDGYAQVLSERVQQKEAELGLLLVQVTTMGGAALRADGGQTSPVVLPECELRIAPPRHAHDPVTSTVQRKLLSPLPTVRICDPTTSLSPVSVTEPIRVCSMSSPVGTLSPIERACSSGYSSSEESTITIIRALDDTVKPRTVRHVRFAPSRLSSSPHCARVSPPTEGADRGGVCTRGSFFPTRFTVATLERQYTESGASTQQCAAASESECHRGGEIAAPSEVETGGGPNDIDTVHYVRRRVTSSRRPSTRLSASNTSVELLISNNSAATCSSPGAKGRGRHAQCNIPRKRWRKSESRGVSAGTSASVSAARPRTAVVAEEEKEEGIDAGITLACGPTLFFE</sequence>
<feature type="region of interest" description="Disordered" evidence="1">
    <location>
        <begin position="166"/>
        <end position="186"/>
    </location>
</feature>
<evidence type="ECO:0000256" key="1">
    <source>
        <dbReference type="SAM" id="MobiDB-lite"/>
    </source>
</evidence>
<reference evidence="2" key="1">
    <citation type="submission" date="2016-09" db="EMBL/GenBank/DDBJ databases">
        <authorList>
            <person name="Hebert L."/>
            <person name="Moumen B."/>
        </authorList>
    </citation>
    <scope>NUCLEOTIDE SEQUENCE [LARGE SCALE GENOMIC DNA]</scope>
    <source>
        <strain evidence="2">OVI</strain>
    </source>
</reference>